<dbReference type="Proteomes" id="UP000628669">
    <property type="component" value="Unassembled WGS sequence"/>
</dbReference>
<keyword evidence="2" id="KW-0378">Hydrolase</keyword>
<accession>A0ABS1FSY8</accession>
<name>A0ABS1FSY8_9FLAO</name>
<keyword evidence="3" id="KW-1185">Reference proteome</keyword>
<feature type="signal peptide" evidence="1">
    <location>
        <begin position="1"/>
        <end position="22"/>
    </location>
</feature>
<protein>
    <submittedName>
        <fullName evidence="2">Protease complex subunit PrcB family protein</fullName>
    </submittedName>
</protein>
<dbReference type="EMBL" id="JAENHK010000007">
    <property type="protein sequence ID" value="MBK1895541.1"/>
    <property type="molecule type" value="Genomic_DNA"/>
</dbReference>
<keyword evidence="1" id="KW-0732">Signal</keyword>
<comment type="caution">
    <text evidence="2">The sequence shown here is derived from an EMBL/GenBank/DDBJ whole genome shotgun (WGS) entry which is preliminary data.</text>
</comment>
<keyword evidence="2" id="KW-0645">Protease</keyword>
<reference evidence="3" key="1">
    <citation type="submission" date="2021-01" db="EMBL/GenBank/DDBJ databases">
        <title>Genome public.</title>
        <authorList>
            <person name="Liu C."/>
            <person name="Sun Q."/>
        </authorList>
    </citation>
    <scope>NUCLEOTIDE SEQUENCE [LARGE SCALE GENOMIC DNA]</scope>
    <source>
        <strain evidence="3">YIM B02567</strain>
    </source>
</reference>
<dbReference type="RefSeq" id="WP_200244605.1">
    <property type="nucleotide sequence ID" value="NZ_JAENHK010000007.1"/>
</dbReference>
<dbReference type="GO" id="GO:0006508">
    <property type="term" value="P:proteolysis"/>
    <property type="evidence" value="ECO:0007669"/>
    <property type="project" value="UniProtKB-KW"/>
</dbReference>
<dbReference type="PROSITE" id="PS51257">
    <property type="entry name" value="PROKAR_LIPOPROTEIN"/>
    <property type="match status" value="1"/>
</dbReference>
<feature type="chain" id="PRO_5045166053" evidence="1">
    <location>
        <begin position="23"/>
        <end position="154"/>
    </location>
</feature>
<sequence length="154" mass="17004">MNKLFIWFLALFMSCTSAPSSASNDAQKGGNILVSESQGGTENAGFSILKNDEELQKIIKGNSSLAEIGKESTVKYPTFPKNQKAVLYNLGTFRSGDHKITEIKSLSLKDNVLYVEVPQRESGGMEIQVISNPWVVFTVPSNYQFNSVVLKYSK</sequence>
<evidence type="ECO:0000313" key="3">
    <source>
        <dbReference type="Proteomes" id="UP000628669"/>
    </source>
</evidence>
<gene>
    <name evidence="2" type="ORF">JHL15_07260</name>
</gene>
<evidence type="ECO:0000313" key="2">
    <source>
        <dbReference type="EMBL" id="MBK1895541.1"/>
    </source>
</evidence>
<proteinExistence type="predicted"/>
<organism evidence="2 3">
    <name type="scientific">Chryseobacterium paridis</name>
    <dbReference type="NCBI Taxonomy" id="2800328"/>
    <lineage>
        <taxon>Bacteria</taxon>
        <taxon>Pseudomonadati</taxon>
        <taxon>Bacteroidota</taxon>
        <taxon>Flavobacteriia</taxon>
        <taxon>Flavobacteriales</taxon>
        <taxon>Weeksellaceae</taxon>
        <taxon>Chryseobacterium group</taxon>
        <taxon>Chryseobacterium</taxon>
    </lineage>
</organism>
<dbReference type="GO" id="GO:0008233">
    <property type="term" value="F:peptidase activity"/>
    <property type="evidence" value="ECO:0007669"/>
    <property type="project" value="UniProtKB-KW"/>
</dbReference>
<evidence type="ECO:0000256" key="1">
    <source>
        <dbReference type="SAM" id="SignalP"/>
    </source>
</evidence>